<comment type="caution">
    <text evidence="2">The sequence shown here is derived from an EMBL/GenBank/DDBJ whole genome shotgun (WGS) entry which is preliminary data.</text>
</comment>
<dbReference type="RefSeq" id="XP_035324335.1">
    <property type="nucleotide sequence ID" value="XM_035462911.1"/>
</dbReference>
<dbReference type="EMBL" id="JAANYQ010000002">
    <property type="protein sequence ID" value="KAF4125683.1"/>
    <property type="molecule type" value="Genomic_DNA"/>
</dbReference>
<protein>
    <submittedName>
        <fullName evidence="2">4-amino-4-deoxychorismate lyase</fullName>
    </submittedName>
</protein>
<accession>A0A9P4Z1R3</accession>
<name>A0A9P4Z1R3_9HYPO</name>
<dbReference type="InterPro" id="IPR001544">
    <property type="entry name" value="Aminotrans_IV"/>
</dbReference>
<dbReference type="SUPFAM" id="SSF56752">
    <property type="entry name" value="D-aminoacid aminotransferase-like PLP-dependent enzymes"/>
    <property type="match status" value="1"/>
</dbReference>
<dbReference type="InterPro" id="IPR036038">
    <property type="entry name" value="Aminotransferase-like"/>
</dbReference>
<dbReference type="InterPro" id="IPR043132">
    <property type="entry name" value="BCAT-like_C"/>
</dbReference>
<dbReference type="Pfam" id="PF01063">
    <property type="entry name" value="Aminotran_4"/>
    <property type="match status" value="1"/>
</dbReference>
<dbReference type="AlphaFoldDB" id="A0A9P4Z1R3"/>
<evidence type="ECO:0000256" key="1">
    <source>
        <dbReference type="SAM" id="MobiDB-lite"/>
    </source>
</evidence>
<dbReference type="GeneID" id="55967157"/>
<sequence>MAADEFHLFSTLRYDPQLTDVPQQGPQHAGWNYDNKSPIYMLDHHRDRLLKAASHWGWERAVQTLEGPAGLESLADGLEDFVGPDQSSPLRLKILVDRHGQVTFEKADTPRVPIRQLFPTRLPAPRERPHSPGGEPPKVQAQCYALVLDGAKTVRSEYTHFKTTHRPMYDGARQRANISPADLKEVLTVSPDGSVMEASITTPYFWRKGRWVTPPVSDGYSDIDGSGGQEGTSRRWALER</sequence>
<reference evidence="2" key="1">
    <citation type="submission" date="2020-03" db="EMBL/GenBank/DDBJ databases">
        <title>Site-based positive gene gene selection in Geosmithia morbida across the United States reveals a broad range of putative effectors and factors for local host and environmental adapation.</title>
        <authorList>
            <person name="Onufrak A."/>
            <person name="Murdoch R.W."/>
            <person name="Gazis R."/>
            <person name="Huff M."/>
            <person name="Staton M."/>
            <person name="Klingeman W."/>
            <person name="Hadziabdic D."/>
        </authorList>
    </citation>
    <scope>NUCLEOTIDE SEQUENCE</scope>
    <source>
        <strain evidence="2">1262</strain>
    </source>
</reference>
<keyword evidence="3" id="KW-1185">Reference proteome</keyword>
<dbReference type="Gene3D" id="3.20.10.10">
    <property type="entry name" value="D-amino Acid Aminotransferase, subunit A, domain 2"/>
    <property type="match status" value="1"/>
</dbReference>
<dbReference type="OrthoDB" id="5288718at2759"/>
<evidence type="ECO:0000313" key="2">
    <source>
        <dbReference type="EMBL" id="KAF4125683.1"/>
    </source>
</evidence>
<evidence type="ECO:0000313" key="3">
    <source>
        <dbReference type="Proteomes" id="UP000749293"/>
    </source>
</evidence>
<dbReference type="InterPro" id="IPR043131">
    <property type="entry name" value="BCAT-like_N"/>
</dbReference>
<gene>
    <name evidence="2" type="ORF">GMORB2_0927</name>
</gene>
<proteinExistence type="predicted"/>
<feature type="region of interest" description="Disordered" evidence="1">
    <location>
        <begin position="217"/>
        <end position="240"/>
    </location>
</feature>
<keyword evidence="2" id="KW-0456">Lyase</keyword>
<organism evidence="2 3">
    <name type="scientific">Geosmithia morbida</name>
    <dbReference type="NCBI Taxonomy" id="1094350"/>
    <lineage>
        <taxon>Eukaryota</taxon>
        <taxon>Fungi</taxon>
        <taxon>Dikarya</taxon>
        <taxon>Ascomycota</taxon>
        <taxon>Pezizomycotina</taxon>
        <taxon>Sordariomycetes</taxon>
        <taxon>Hypocreomycetidae</taxon>
        <taxon>Hypocreales</taxon>
        <taxon>Bionectriaceae</taxon>
        <taxon>Geosmithia</taxon>
    </lineage>
</organism>
<dbReference type="Gene3D" id="3.30.470.10">
    <property type="match status" value="1"/>
</dbReference>
<dbReference type="Proteomes" id="UP000749293">
    <property type="component" value="Unassembled WGS sequence"/>
</dbReference>
<dbReference type="GO" id="GO:0016829">
    <property type="term" value="F:lyase activity"/>
    <property type="evidence" value="ECO:0007669"/>
    <property type="project" value="UniProtKB-KW"/>
</dbReference>